<sequence length="183" mass="19588">MIGGRYVVATLLSLLMLASAIQSKEDILEYSKDGSVVNESVIIEALRKRLITVSGLLRNTRPLSSSDTYKQQCSCEDYCTGRCFSMMCSPCSPDAFSFPGGEGLCLNVGPLGTGLLCHVDPTSGNITENPCCNEEGPTCWLPQGSCCADGDCGTCPTSHYANNLTSLYPPLERVFINDTCMAS</sequence>
<accession>A0A0S4J6G7</accession>
<dbReference type="Proteomes" id="UP000051952">
    <property type="component" value="Unassembled WGS sequence"/>
</dbReference>
<protein>
    <recommendedName>
        <fullName evidence="4">Membrane-associated protein</fullName>
    </recommendedName>
</protein>
<proteinExistence type="predicted"/>
<dbReference type="AlphaFoldDB" id="A0A0S4J6G7"/>
<reference evidence="3" key="1">
    <citation type="submission" date="2015-09" db="EMBL/GenBank/DDBJ databases">
        <authorList>
            <consortium name="Pathogen Informatics"/>
        </authorList>
    </citation>
    <scope>NUCLEOTIDE SEQUENCE [LARGE SCALE GENOMIC DNA]</scope>
    <source>
        <strain evidence="3">Lake Konstanz</strain>
    </source>
</reference>
<evidence type="ECO:0000256" key="1">
    <source>
        <dbReference type="SAM" id="SignalP"/>
    </source>
</evidence>
<name>A0A0S4J6G7_BODSA</name>
<feature type="signal peptide" evidence="1">
    <location>
        <begin position="1"/>
        <end position="23"/>
    </location>
</feature>
<keyword evidence="1" id="KW-0732">Signal</keyword>
<evidence type="ECO:0000313" key="2">
    <source>
        <dbReference type="EMBL" id="CUG86790.1"/>
    </source>
</evidence>
<evidence type="ECO:0000313" key="3">
    <source>
        <dbReference type="Proteomes" id="UP000051952"/>
    </source>
</evidence>
<gene>
    <name evidence="2" type="ORF">BSAL_94750</name>
</gene>
<feature type="chain" id="PRO_5006621958" description="Membrane-associated protein" evidence="1">
    <location>
        <begin position="24"/>
        <end position="183"/>
    </location>
</feature>
<dbReference type="EMBL" id="CYKH01001391">
    <property type="protein sequence ID" value="CUG86790.1"/>
    <property type="molecule type" value="Genomic_DNA"/>
</dbReference>
<dbReference type="VEuPathDB" id="TriTrypDB:BSAL_94750"/>
<evidence type="ECO:0008006" key="4">
    <source>
        <dbReference type="Google" id="ProtNLM"/>
    </source>
</evidence>
<organism evidence="2 3">
    <name type="scientific">Bodo saltans</name>
    <name type="common">Flagellated protozoan</name>
    <dbReference type="NCBI Taxonomy" id="75058"/>
    <lineage>
        <taxon>Eukaryota</taxon>
        <taxon>Discoba</taxon>
        <taxon>Euglenozoa</taxon>
        <taxon>Kinetoplastea</taxon>
        <taxon>Metakinetoplastina</taxon>
        <taxon>Eubodonida</taxon>
        <taxon>Bodonidae</taxon>
        <taxon>Bodo</taxon>
    </lineage>
</organism>
<keyword evidence="3" id="KW-1185">Reference proteome</keyword>